<accession>C4J3L8</accession>
<reference evidence="2" key="1">
    <citation type="journal article" date="2009" name="PLoS Genet.">
        <title>Sequencing, mapping, and analysis of 27,455 maize full-length cDNAs.</title>
        <authorList>
            <person name="Soderlund C."/>
            <person name="Descour A."/>
            <person name="Kudrna D."/>
            <person name="Bomhoff M."/>
            <person name="Boyd L."/>
            <person name="Currie J."/>
            <person name="Angelova A."/>
            <person name="Collura K."/>
            <person name="Wissotski M."/>
            <person name="Ashley E."/>
            <person name="Morrow D."/>
            <person name="Fernandes J."/>
            <person name="Walbot V."/>
            <person name="Yu Y."/>
        </authorList>
    </citation>
    <scope>NUCLEOTIDE SEQUENCE</scope>
    <source>
        <strain evidence="2">B73</strain>
    </source>
</reference>
<dbReference type="AlphaFoldDB" id="C4J3L8"/>
<name>C4J3L8_MAIZE</name>
<evidence type="ECO:0000313" key="2">
    <source>
        <dbReference type="EMBL" id="ACR35768.1"/>
    </source>
</evidence>
<feature type="compositionally biased region" description="Basic residues" evidence="1">
    <location>
        <begin position="141"/>
        <end position="151"/>
    </location>
</feature>
<protein>
    <submittedName>
        <fullName evidence="2">Uncharacterized protein</fullName>
    </submittedName>
</protein>
<proteinExistence type="evidence at transcript level"/>
<evidence type="ECO:0000256" key="1">
    <source>
        <dbReference type="SAM" id="MobiDB-lite"/>
    </source>
</evidence>
<sequence length="330" mass="36575">MWTYSLLIKKSVSRLQYHTCTRKKFRQDQYSARETCPQVHNFNLQWRPDAASRGAAPTRPQESKSGPGNEGHDAVHEQLGVLALGLREEEDVLLSFGLEPRHVPGPRAGRHGFIVRAVPHVERVLLPGAHQHPRAPEPLQRRRARRERVHPRVVGAADRARARVGPEPSGGRCGTLRLALDGRVPAEPRVEQDGALDARPAGAGRPHQHVVHDVCAGAVAGEEEPRRVAVLDDPLVLRRRHPLERGPRVLVGRRDRVLRCQAVVHGHHQDARGGCEWVDVGVVRGRAGRLEEERAAVEVDEDRELLGWFLELGEVDAYGKAGAGVQDDVL</sequence>
<feature type="region of interest" description="Disordered" evidence="1">
    <location>
        <begin position="44"/>
        <end position="73"/>
    </location>
</feature>
<feature type="region of interest" description="Disordered" evidence="1">
    <location>
        <begin position="127"/>
        <end position="152"/>
    </location>
</feature>
<organism evidence="2">
    <name type="scientific">Zea mays</name>
    <name type="common">Maize</name>
    <dbReference type="NCBI Taxonomy" id="4577"/>
    <lineage>
        <taxon>Eukaryota</taxon>
        <taxon>Viridiplantae</taxon>
        <taxon>Streptophyta</taxon>
        <taxon>Embryophyta</taxon>
        <taxon>Tracheophyta</taxon>
        <taxon>Spermatophyta</taxon>
        <taxon>Magnoliopsida</taxon>
        <taxon>Liliopsida</taxon>
        <taxon>Poales</taxon>
        <taxon>Poaceae</taxon>
        <taxon>PACMAD clade</taxon>
        <taxon>Panicoideae</taxon>
        <taxon>Andropogonodae</taxon>
        <taxon>Andropogoneae</taxon>
        <taxon>Tripsacinae</taxon>
        <taxon>Zea</taxon>
    </lineage>
</organism>
<dbReference type="EMBL" id="BT085415">
    <property type="protein sequence ID" value="ACR35768.1"/>
    <property type="molecule type" value="mRNA"/>
</dbReference>
<reference evidence="2" key="2">
    <citation type="submission" date="2012-06" db="EMBL/GenBank/DDBJ databases">
        <authorList>
            <person name="Yu Y."/>
            <person name="Currie J."/>
            <person name="Lomeli R."/>
            <person name="Angelova A."/>
            <person name="Collura K."/>
            <person name="Wissotski M."/>
            <person name="Campos D."/>
            <person name="Kudrna D."/>
            <person name="Golser W."/>
            <person name="Ashely E."/>
            <person name="Descour A."/>
            <person name="Fernandes J."/>
            <person name="Soderlund C."/>
            <person name="Walbot V."/>
        </authorList>
    </citation>
    <scope>NUCLEOTIDE SEQUENCE</scope>
    <source>
        <strain evidence="2">B73</strain>
    </source>
</reference>